<evidence type="ECO:0000256" key="1">
    <source>
        <dbReference type="ARBA" id="ARBA00022723"/>
    </source>
</evidence>
<accession>A0A5E4MD86</accession>
<dbReference type="Proteomes" id="UP000325440">
    <property type="component" value="Unassembled WGS sequence"/>
</dbReference>
<organism evidence="8 9">
    <name type="scientific">Cinara cedri</name>
    <dbReference type="NCBI Taxonomy" id="506608"/>
    <lineage>
        <taxon>Eukaryota</taxon>
        <taxon>Metazoa</taxon>
        <taxon>Ecdysozoa</taxon>
        <taxon>Arthropoda</taxon>
        <taxon>Hexapoda</taxon>
        <taxon>Insecta</taxon>
        <taxon>Pterygota</taxon>
        <taxon>Neoptera</taxon>
        <taxon>Paraneoptera</taxon>
        <taxon>Hemiptera</taxon>
        <taxon>Sternorrhyncha</taxon>
        <taxon>Aphidomorpha</taxon>
        <taxon>Aphidoidea</taxon>
        <taxon>Aphididae</taxon>
        <taxon>Lachninae</taxon>
        <taxon>Cinara</taxon>
    </lineage>
</organism>
<evidence type="ECO:0000256" key="4">
    <source>
        <dbReference type="ARBA" id="ARBA00023125"/>
    </source>
</evidence>
<feature type="coiled-coil region" evidence="6">
    <location>
        <begin position="342"/>
        <end position="376"/>
    </location>
</feature>
<evidence type="ECO:0000313" key="8">
    <source>
        <dbReference type="EMBL" id="VVC29394.1"/>
    </source>
</evidence>
<sequence length="377" mass="43136">MGRRCCIVCLKYPIKEQGISLHCFPKNLTERMTWLKSCDLIETDYAPSRRICSRHFSEKDLLPPSMKDNRRCLRPGSVPRLSCYRNKSVKNSSNGSSNTSCKIQINSSNKVLPELSLKTKMLDYDNSQSKAVSCSSTMPFNHLITNDFNFCSSDSSKLILFEPESINLKNESLETTFEQNEPHNENCGSQSPYYTNDYVSSVFLSELSETVSVKSELSETVSMKSEYTDSSYGFAFSNSLMTSNNDIYHLHNEIDNSSLCMYGLCETMDVKSEMVNDIANEYPPTNCSLKDKSCSSDKDEKLKCTSLQEKHKKMSYGIDIKLSDFSSPIKAKRNFHKAKQHIIQQNDKIKKYQQKVRKLIKRINLMKDELKSYKTAK</sequence>
<keyword evidence="2 5" id="KW-0863">Zinc-finger</keyword>
<keyword evidence="3" id="KW-0862">Zinc</keyword>
<dbReference type="Pfam" id="PF05485">
    <property type="entry name" value="THAP"/>
    <property type="match status" value="1"/>
</dbReference>
<keyword evidence="6" id="KW-0175">Coiled coil</keyword>
<evidence type="ECO:0000256" key="2">
    <source>
        <dbReference type="ARBA" id="ARBA00022771"/>
    </source>
</evidence>
<dbReference type="AlphaFoldDB" id="A0A5E4MD86"/>
<dbReference type="InterPro" id="IPR038441">
    <property type="entry name" value="THAP_Znf_sf"/>
</dbReference>
<proteinExistence type="predicted"/>
<dbReference type="SUPFAM" id="SSF57716">
    <property type="entry name" value="Glucocorticoid receptor-like (DNA-binding domain)"/>
    <property type="match status" value="1"/>
</dbReference>
<evidence type="ECO:0000256" key="5">
    <source>
        <dbReference type="PROSITE-ProRule" id="PRU00309"/>
    </source>
</evidence>
<dbReference type="SMART" id="SM00980">
    <property type="entry name" value="THAP"/>
    <property type="match status" value="1"/>
</dbReference>
<gene>
    <name evidence="8" type="ORF">CINCED_3A001827</name>
</gene>
<evidence type="ECO:0000259" key="7">
    <source>
        <dbReference type="PROSITE" id="PS50950"/>
    </source>
</evidence>
<protein>
    <submittedName>
        <fullName evidence="8">Zinc finger, C2CH-type</fullName>
    </submittedName>
</protein>
<dbReference type="EMBL" id="CABPRJ010000492">
    <property type="protein sequence ID" value="VVC29394.1"/>
    <property type="molecule type" value="Genomic_DNA"/>
</dbReference>
<dbReference type="OrthoDB" id="6621182at2759"/>
<dbReference type="Gene3D" id="6.20.210.20">
    <property type="entry name" value="THAP domain"/>
    <property type="match status" value="1"/>
</dbReference>
<dbReference type="GO" id="GO:0008270">
    <property type="term" value="F:zinc ion binding"/>
    <property type="evidence" value="ECO:0007669"/>
    <property type="project" value="UniProtKB-KW"/>
</dbReference>
<dbReference type="GO" id="GO:0003677">
    <property type="term" value="F:DNA binding"/>
    <property type="evidence" value="ECO:0007669"/>
    <property type="project" value="UniProtKB-UniRule"/>
</dbReference>
<dbReference type="PROSITE" id="PS50950">
    <property type="entry name" value="ZF_THAP"/>
    <property type="match status" value="1"/>
</dbReference>
<evidence type="ECO:0000313" key="9">
    <source>
        <dbReference type="Proteomes" id="UP000325440"/>
    </source>
</evidence>
<keyword evidence="9" id="KW-1185">Reference proteome</keyword>
<evidence type="ECO:0000256" key="6">
    <source>
        <dbReference type="SAM" id="Coils"/>
    </source>
</evidence>
<name>A0A5E4MD86_9HEMI</name>
<feature type="domain" description="THAP-type" evidence="7">
    <location>
        <begin position="1"/>
        <end position="82"/>
    </location>
</feature>
<keyword evidence="4 5" id="KW-0238">DNA-binding</keyword>
<keyword evidence="1" id="KW-0479">Metal-binding</keyword>
<evidence type="ECO:0000256" key="3">
    <source>
        <dbReference type="ARBA" id="ARBA00022833"/>
    </source>
</evidence>
<dbReference type="InterPro" id="IPR006612">
    <property type="entry name" value="THAP_Znf"/>
</dbReference>
<reference evidence="8 9" key="1">
    <citation type="submission" date="2019-08" db="EMBL/GenBank/DDBJ databases">
        <authorList>
            <person name="Alioto T."/>
            <person name="Alioto T."/>
            <person name="Gomez Garrido J."/>
        </authorList>
    </citation>
    <scope>NUCLEOTIDE SEQUENCE [LARGE SCALE GENOMIC DNA]</scope>
</reference>